<evidence type="ECO:0000313" key="3">
    <source>
        <dbReference type="Proteomes" id="UP000038487"/>
    </source>
</evidence>
<gene>
    <name evidence="1" type="ORF">ERS075527_05473</name>
    <name evidence="2" type="ORF">ERS075579_04698</name>
</gene>
<dbReference type="SUPFAM" id="SSF47413">
    <property type="entry name" value="lambda repressor-like DNA-binding domains"/>
    <property type="match status" value="1"/>
</dbReference>
<proteinExistence type="predicted"/>
<accession>A0A0U0ZUP0</accession>
<protein>
    <submittedName>
        <fullName evidence="2">Uncharacterized protein</fullName>
    </submittedName>
</protein>
<dbReference type="EMBL" id="CSWP01000012">
    <property type="protein sequence ID" value="CPV70034.1"/>
    <property type="molecule type" value="Genomic_DNA"/>
</dbReference>
<dbReference type="Proteomes" id="UP000038487">
    <property type="component" value="Unassembled WGS sequence"/>
</dbReference>
<reference evidence="2 4" key="1">
    <citation type="submission" date="2015-03" db="EMBL/GenBank/DDBJ databases">
        <authorList>
            <person name="Murphy D."/>
        </authorList>
    </citation>
    <scope>NUCLEOTIDE SEQUENCE [LARGE SCALE GENOMIC DNA]</scope>
    <source>
        <strain evidence="2 4">PAP088</strain>
    </source>
</reference>
<sequence>MAKGAQGSSTEKDEAEGWRRLGAMLAEARKDLGYSSREDFAAVAGVSTRVLTDLEGAVRTNFSARIISSVESGVGWPAGTIDQIISDPDFVPPSPAAVSGELVYRPPNFNRQPVEVEVGAVERNISLLTEISRDLEKDKKPATVLNALQRLSAQVISLSWPYIIRLVEDNCLPGHELHPAVRPIYEVFLARQAEFAPNETSGLYAQWLAGDSPDVPETVRRRYMERWNESR</sequence>
<evidence type="ECO:0000313" key="2">
    <source>
        <dbReference type="EMBL" id="CPV70034.1"/>
    </source>
</evidence>
<evidence type="ECO:0000313" key="1">
    <source>
        <dbReference type="EMBL" id="CPT71256.1"/>
    </source>
</evidence>
<dbReference type="EMBL" id="CSUW01000023">
    <property type="protein sequence ID" value="CPT71256.1"/>
    <property type="molecule type" value="Genomic_DNA"/>
</dbReference>
<dbReference type="Gene3D" id="1.10.260.40">
    <property type="entry name" value="lambda repressor-like DNA-binding domains"/>
    <property type="match status" value="1"/>
</dbReference>
<organism evidence="2 4">
    <name type="scientific">Mycobacteroides abscessus</name>
    <dbReference type="NCBI Taxonomy" id="36809"/>
    <lineage>
        <taxon>Bacteria</taxon>
        <taxon>Bacillati</taxon>
        <taxon>Actinomycetota</taxon>
        <taxon>Actinomycetes</taxon>
        <taxon>Mycobacteriales</taxon>
        <taxon>Mycobacteriaceae</taxon>
        <taxon>Mycobacteroides</taxon>
    </lineage>
</organism>
<dbReference type="Proteomes" id="UP000045782">
    <property type="component" value="Unassembled WGS sequence"/>
</dbReference>
<dbReference type="AlphaFoldDB" id="A0A0U0ZUP0"/>
<name>A0A0U0ZUP0_9MYCO</name>
<dbReference type="GO" id="GO:0003677">
    <property type="term" value="F:DNA binding"/>
    <property type="evidence" value="ECO:0007669"/>
    <property type="project" value="InterPro"/>
</dbReference>
<dbReference type="InterPro" id="IPR010982">
    <property type="entry name" value="Lambda_DNA-bd_dom_sf"/>
</dbReference>
<reference evidence="1 3" key="2">
    <citation type="submission" date="2015-03" db="EMBL/GenBank/DDBJ databases">
        <authorList>
            <consortium name="Pathogen Informatics"/>
            <person name="Murphy D."/>
        </authorList>
    </citation>
    <scope>NUCLEOTIDE SEQUENCE [LARGE SCALE GENOMIC DNA]</scope>
    <source>
        <strain evidence="1 3">PAP036</strain>
    </source>
</reference>
<evidence type="ECO:0000313" key="4">
    <source>
        <dbReference type="Proteomes" id="UP000045782"/>
    </source>
</evidence>